<accession>A0AC35F1B2</accession>
<sequence length="159" mass="18204">MEVEAFKQSLDKFIEDANIGSKKILKTRPRFIYAVAVLADPLKSGEIMKATCIKQLDPYHIVIESGQMDPFQRHRRAIEIEKVEGFDELIQSPKIHQGTSQQSQQKHLSQAQRKDSEIEAALKILQESRDLLEDTAMSIKFPSEIRARRTSAYCESTKQ</sequence>
<reference evidence="2" key="1">
    <citation type="submission" date="2022-11" db="UniProtKB">
        <authorList>
            <consortium name="WormBaseParasite"/>
        </authorList>
    </citation>
    <scope>IDENTIFICATION</scope>
</reference>
<evidence type="ECO:0000313" key="1">
    <source>
        <dbReference type="Proteomes" id="UP000887580"/>
    </source>
</evidence>
<evidence type="ECO:0000313" key="2">
    <source>
        <dbReference type="WBParaSite" id="PS1159_v2.g12833.t1"/>
    </source>
</evidence>
<name>A0AC35F1B2_9BILA</name>
<organism evidence="1 2">
    <name type="scientific">Panagrolaimus sp. PS1159</name>
    <dbReference type="NCBI Taxonomy" id="55785"/>
    <lineage>
        <taxon>Eukaryota</taxon>
        <taxon>Metazoa</taxon>
        <taxon>Ecdysozoa</taxon>
        <taxon>Nematoda</taxon>
        <taxon>Chromadorea</taxon>
        <taxon>Rhabditida</taxon>
        <taxon>Tylenchina</taxon>
        <taxon>Panagrolaimomorpha</taxon>
        <taxon>Panagrolaimoidea</taxon>
        <taxon>Panagrolaimidae</taxon>
        <taxon>Panagrolaimus</taxon>
    </lineage>
</organism>
<dbReference type="Proteomes" id="UP000887580">
    <property type="component" value="Unplaced"/>
</dbReference>
<dbReference type="WBParaSite" id="PS1159_v2.g12833.t1">
    <property type="protein sequence ID" value="PS1159_v2.g12833.t1"/>
    <property type="gene ID" value="PS1159_v2.g12833"/>
</dbReference>
<protein>
    <submittedName>
        <fullName evidence="2">Uncharacterized protein</fullName>
    </submittedName>
</protein>
<proteinExistence type="predicted"/>